<organism evidence="2 3">
    <name type="scientific">Rhodococcus chondri</name>
    <dbReference type="NCBI Taxonomy" id="3065941"/>
    <lineage>
        <taxon>Bacteria</taxon>
        <taxon>Bacillati</taxon>
        <taxon>Actinomycetota</taxon>
        <taxon>Actinomycetes</taxon>
        <taxon>Mycobacteriales</taxon>
        <taxon>Nocardiaceae</taxon>
        <taxon>Rhodococcus</taxon>
    </lineage>
</organism>
<protein>
    <recommendedName>
        <fullName evidence="1">VOC domain-containing protein</fullName>
    </recommendedName>
</protein>
<feature type="domain" description="VOC" evidence="1">
    <location>
        <begin position="1"/>
        <end position="59"/>
    </location>
</feature>
<keyword evidence="3" id="KW-1185">Reference proteome</keyword>
<gene>
    <name evidence="2" type="ORF">Q8814_23665</name>
</gene>
<dbReference type="InterPro" id="IPR029068">
    <property type="entry name" value="Glyas_Bleomycin-R_OHBP_Dase"/>
</dbReference>
<dbReference type="EMBL" id="JAUZMZ010000228">
    <property type="protein sequence ID" value="MEE2035069.1"/>
    <property type="molecule type" value="Genomic_DNA"/>
</dbReference>
<dbReference type="SUPFAM" id="SSF54593">
    <property type="entry name" value="Glyoxalase/Bleomycin resistance protein/Dihydroxybiphenyl dioxygenase"/>
    <property type="match status" value="1"/>
</dbReference>
<evidence type="ECO:0000313" key="3">
    <source>
        <dbReference type="Proteomes" id="UP001331936"/>
    </source>
</evidence>
<proteinExistence type="predicted"/>
<accession>A0ABU7JZR5</accession>
<name>A0ABU7JZR5_9NOCA</name>
<comment type="caution">
    <text evidence="2">The sequence shown here is derived from an EMBL/GenBank/DDBJ whole genome shotgun (WGS) entry which is preliminary data.</text>
</comment>
<dbReference type="Gene3D" id="3.10.180.10">
    <property type="entry name" value="2,3-Dihydroxybiphenyl 1,2-Dioxygenase, domain 1"/>
    <property type="match status" value="1"/>
</dbReference>
<evidence type="ECO:0000313" key="2">
    <source>
        <dbReference type="EMBL" id="MEE2035069.1"/>
    </source>
</evidence>
<dbReference type="RefSeq" id="WP_330154413.1">
    <property type="nucleotide sequence ID" value="NZ_JAUZMZ010000228.1"/>
</dbReference>
<dbReference type="InterPro" id="IPR037523">
    <property type="entry name" value="VOC_core"/>
</dbReference>
<sequence>MTIQRMDHVSVVIDDVDATVAGLRAHGVKLIGEVAPYQDSYRLGYVRGPEGIIVALTAQLGRQPIADNLRPNL</sequence>
<dbReference type="Proteomes" id="UP001331936">
    <property type="component" value="Unassembled WGS sequence"/>
</dbReference>
<dbReference type="PROSITE" id="PS51819">
    <property type="entry name" value="VOC"/>
    <property type="match status" value="1"/>
</dbReference>
<evidence type="ECO:0000259" key="1">
    <source>
        <dbReference type="PROSITE" id="PS51819"/>
    </source>
</evidence>
<reference evidence="2 3" key="1">
    <citation type="submission" date="2023-08" db="EMBL/GenBank/DDBJ databases">
        <authorList>
            <person name="Girao M."/>
            <person name="Carvalho M.F."/>
        </authorList>
    </citation>
    <scope>NUCLEOTIDE SEQUENCE [LARGE SCALE GENOMIC DNA]</scope>
    <source>
        <strain evidence="2 3">CC-R104</strain>
    </source>
</reference>